<dbReference type="GO" id="GO:0005634">
    <property type="term" value="C:nucleus"/>
    <property type="evidence" value="ECO:0007669"/>
    <property type="project" value="UniProtKB-UniRule"/>
</dbReference>
<dbReference type="PROSITE" id="PS50118">
    <property type="entry name" value="HMG_BOX_2"/>
    <property type="match status" value="1"/>
</dbReference>
<evidence type="ECO:0000256" key="3">
    <source>
        <dbReference type="SAM" id="MobiDB-lite"/>
    </source>
</evidence>
<evidence type="ECO:0000259" key="4">
    <source>
        <dbReference type="PROSITE" id="PS50118"/>
    </source>
</evidence>
<dbReference type="AlphaFoldDB" id="A0A9W9I907"/>
<reference evidence="5" key="2">
    <citation type="journal article" date="2023" name="IMA Fungus">
        <title>Comparative genomic study of the Penicillium genus elucidates a diverse pangenome and 15 lateral gene transfer events.</title>
        <authorList>
            <person name="Petersen C."/>
            <person name="Sorensen T."/>
            <person name="Nielsen M.R."/>
            <person name="Sondergaard T.E."/>
            <person name="Sorensen J.L."/>
            <person name="Fitzpatrick D.A."/>
            <person name="Frisvad J.C."/>
            <person name="Nielsen K.L."/>
        </authorList>
    </citation>
    <scope>NUCLEOTIDE SEQUENCE</scope>
    <source>
        <strain evidence="5">IBT 21917</strain>
    </source>
</reference>
<dbReference type="Gene3D" id="1.10.30.10">
    <property type="entry name" value="High mobility group box domain"/>
    <property type="match status" value="1"/>
</dbReference>
<evidence type="ECO:0000256" key="2">
    <source>
        <dbReference type="PROSITE-ProRule" id="PRU00267"/>
    </source>
</evidence>
<dbReference type="GO" id="GO:0001228">
    <property type="term" value="F:DNA-binding transcription activator activity, RNA polymerase II-specific"/>
    <property type="evidence" value="ECO:0007669"/>
    <property type="project" value="TreeGrafter"/>
</dbReference>
<evidence type="ECO:0000313" key="6">
    <source>
        <dbReference type="Proteomes" id="UP001146351"/>
    </source>
</evidence>
<dbReference type="InterPro" id="IPR009071">
    <property type="entry name" value="HMG_box_dom"/>
</dbReference>
<keyword evidence="6" id="KW-1185">Reference proteome</keyword>
<dbReference type="EMBL" id="JAPQKO010000003">
    <property type="protein sequence ID" value="KAJ5172416.1"/>
    <property type="molecule type" value="Genomic_DNA"/>
</dbReference>
<proteinExistence type="predicted"/>
<dbReference type="Pfam" id="PF00505">
    <property type="entry name" value="HMG_box"/>
    <property type="match status" value="1"/>
</dbReference>
<keyword evidence="1 2" id="KW-0238">DNA-binding</keyword>
<keyword evidence="2" id="KW-0539">Nucleus</keyword>
<sequence>MSFDRVLPNPAALRYETPQVSLPRPSNLLDHKIMNEPLPPPMTQPDAAACRYADLRPDGGSSTTPLARSKGPVGNLEPLPIINGTRPPGPMIETKDLAFRDRSSISSAGSPIKPAFKDGPEQFCLCQPDPKIPRPRNAFILYRQHYQALVAAHNPGLANPDISKIIGKQWRSLSEEEKNKWRALAEVRYSNRPSSPQRLTRSFRKRKPAITNSTPGTAINHVALAAMAAPATQH</sequence>
<dbReference type="GO" id="GO:0000122">
    <property type="term" value="P:negative regulation of transcription by RNA polymerase II"/>
    <property type="evidence" value="ECO:0007669"/>
    <property type="project" value="TreeGrafter"/>
</dbReference>
<dbReference type="OrthoDB" id="6247875at2759"/>
<feature type="domain" description="HMG box" evidence="4">
    <location>
        <begin position="132"/>
        <end position="186"/>
    </location>
</feature>
<dbReference type="Proteomes" id="UP001146351">
    <property type="component" value="Unassembled WGS sequence"/>
</dbReference>
<evidence type="ECO:0000256" key="1">
    <source>
        <dbReference type="ARBA" id="ARBA00023125"/>
    </source>
</evidence>
<feature type="region of interest" description="Disordered" evidence="3">
    <location>
        <begin position="57"/>
        <end position="90"/>
    </location>
</feature>
<name>A0A9W9I907_9EURO</name>
<dbReference type="PANTHER" id="PTHR10270:SF320">
    <property type="entry name" value="BOX TRANSCRIPTIONAL REGULATOR, PUTATIVE (AFU_ORTHOLOGUE AFUA_4G10820)-RELATED"/>
    <property type="match status" value="1"/>
</dbReference>
<dbReference type="SUPFAM" id="SSF47095">
    <property type="entry name" value="HMG-box"/>
    <property type="match status" value="1"/>
</dbReference>
<evidence type="ECO:0000313" key="5">
    <source>
        <dbReference type="EMBL" id="KAJ5172416.1"/>
    </source>
</evidence>
<gene>
    <name evidence="5" type="ORF">N7492_005009</name>
</gene>
<dbReference type="InterPro" id="IPR036910">
    <property type="entry name" value="HMG_box_dom_sf"/>
</dbReference>
<protein>
    <recommendedName>
        <fullName evidence="4">HMG box domain-containing protein</fullName>
    </recommendedName>
</protein>
<dbReference type="GO" id="GO:0030154">
    <property type="term" value="P:cell differentiation"/>
    <property type="evidence" value="ECO:0007669"/>
    <property type="project" value="TreeGrafter"/>
</dbReference>
<feature type="region of interest" description="Disordered" evidence="3">
    <location>
        <begin position="1"/>
        <end position="45"/>
    </location>
</feature>
<comment type="caution">
    <text evidence="5">The sequence shown here is derived from an EMBL/GenBank/DDBJ whole genome shotgun (WGS) entry which is preliminary data.</text>
</comment>
<dbReference type="PANTHER" id="PTHR10270">
    <property type="entry name" value="SOX TRANSCRIPTION FACTOR"/>
    <property type="match status" value="1"/>
</dbReference>
<dbReference type="InterPro" id="IPR050140">
    <property type="entry name" value="SRY-related_HMG-box_TF-like"/>
</dbReference>
<dbReference type="SMART" id="SM00398">
    <property type="entry name" value="HMG"/>
    <property type="match status" value="1"/>
</dbReference>
<reference evidence="5" key="1">
    <citation type="submission" date="2022-11" db="EMBL/GenBank/DDBJ databases">
        <authorList>
            <person name="Petersen C."/>
        </authorList>
    </citation>
    <scope>NUCLEOTIDE SEQUENCE</scope>
    <source>
        <strain evidence="5">IBT 21917</strain>
    </source>
</reference>
<accession>A0A9W9I907</accession>
<dbReference type="CDD" id="cd01389">
    <property type="entry name" value="HMG-box_ROX1-like"/>
    <property type="match status" value="1"/>
</dbReference>
<dbReference type="GO" id="GO:0000978">
    <property type="term" value="F:RNA polymerase II cis-regulatory region sequence-specific DNA binding"/>
    <property type="evidence" value="ECO:0007669"/>
    <property type="project" value="TreeGrafter"/>
</dbReference>
<feature type="DNA-binding region" description="HMG box" evidence="2">
    <location>
        <begin position="132"/>
        <end position="186"/>
    </location>
</feature>
<organism evidence="5 6">
    <name type="scientific">Penicillium capsulatum</name>
    <dbReference type="NCBI Taxonomy" id="69766"/>
    <lineage>
        <taxon>Eukaryota</taxon>
        <taxon>Fungi</taxon>
        <taxon>Dikarya</taxon>
        <taxon>Ascomycota</taxon>
        <taxon>Pezizomycotina</taxon>
        <taxon>Eurotiomycetes</taxon>
        <taxon>Eurotiomycetidae</taxon>
        <taxon>Eurotiales</taxon>
        <taxon>Aspergillaceae</taxon>
        <taxon>Penicillium</taxon>
    </lineage>
</organism>